<evidence type="ECO:0000256" key="3">
    <source>
        <dbReference type="RuleBase" id="RU361235"/>
    </source>
</evidence>
<dbReference type="InterPro" id="IPR050654">
    <property type="entry name" value="AChE-related_enzymes"/>
</dbReference>
<dbReference type="EC" id="3.1.1.-" evidence="3"/>
<dbReference type="PANTHER" id="PTHR43918">
    <property type="entry name" value="ACETYLCHOLINESTERASE"/>
    <property type="match status" value="1"/>
</dbReference>
<dbReference type="Pfam" id="PF00135">
    <property type="entry name" value="COesterase"/>
    <property type="match status" value="1"/>
</dbReference>
<comment type="caution">
    <text evidence="5">The sequence shown here is derived from an EMBL/GenBank/DDBJ whole genome shotgun (WGS) entry which is preliminary data.</text>
</comment>
<dbReference type="OrthoDB" id="9775851at2"/>
<dbReference type="RefSeq" id="WP_160729311.1">
    <property type="nucleotide sequence ID" value="NZ_WTYP01000001.1"/>
</dbReference>
<protein>
    <recommendedName>
        <fullName evidence="3">Carboxylic ester hydrolase</fullName>
        <ecNumber evidence="3">3.1.1.-</ecNumber>
    </recommendedName>
</protein>
<proteinExistence type="inferred from homology"/>
<dbReference type="GO" id="GO:0006581">
    <property type="term" value="P:acetylcholine catabolic process"/>
    <property type="evidence" value="ECO:0007669"/>
    <property type="project" value="TreeGrafter"/>
</dbReference>
<gene>
    <name evidence="5" type="ORF">GRI43_01315</name>
</gene>
<evidence type="ECO:0000256" key="1">
    <source>
        <dbReference type="ARBA" id="ARBA00005964"/>
    </source>
</evidence>
<dbReference type="AlphaFoldDB" id="A0A6I4UYM4"/>
<feature type="domain" description="Carboxylesterase type B" evidence="4">
    <location>
        <begin position="7"/>
        <end position="459"/>
    </location>
</feature>
<reference evidence="5 6" key="1">
    <citation type="submission" date="2019-12" db="EMBL/GenBank/DDBJ databases">
        <title>Genomic-based taxomic classification of the family Erythrobacteraceae.</title>
        <authorList>
            <person name="Xu L."/>
        </authorList>
    </citation>
    <scope>NUCLEOTIDE SEQUENCE [LARGE SCALE GENOMIC DNA]</scope>
    <source>
        <strain evidence="5 6">SW-109</strain>
    </source>
</reference>
<dbReference type="GO" id="GO:0005615">
    <property type="term" value="C:extracellular space"/>
    <property type="evidence" value="ECO:0007669"/>
    <property type="project" value="TreeGrafter"/>
</dbReference>
<dbReference type="GO" id="GO:0003990">
    <property type="term" value="F:acetylcholinesterase activity"/>
    <property type="evidence" value="ECO:0007669"/>
    <property type="project" value="TreeGrafter"/>
</dbReference>
<evidence type="ECO:0000256" key="2">
    <source>
        <dbReference type="ARBA" id="ARBA00022801"/>
    </source>
</evidence>
<comment type="similarity">
    <text evidence="1 3">Belongs to the type-B carboxylesterase/lipase family.</text>
</comment>
<keyword evidence="2 3" id="KW-0378">Hydrolase</keyword>
<dbReference type="Proteomes" id="UP000471435">
    <property type="component" value="Unassembled WGS sequence"/>
</dbReference>
<dbReference type="PROSITE" id="PS00122">
    <property type="entry name" value="CARBOXYLESTERASE_B_1"/>
    <property type="match status" value="1"/>
</dbReference>
<dbReference type="InterPro" id="IPR029058">
    <property type="entry name" value="AB_hydrolase_fold"/>
</dbReference>
<sequence>MQRNEEPPVLELSTGQLKGARAGGVCTFLGVPYADPPERFALPAPRTPWRQIRDATQPGSCAPYRVREVPQLDVIPLVGSGSDGSDGDYLLANVWMPENAQDAPIMVWVHGGGFVVGSKDAPVSDGTQFAKSGVVCIAINYRLGIDGFLPVPGAPTNIGLRDILFALRWVQENAKAFGGDPRNVTVFGESAGAMALADLVTSPLATGLFRRAIIQSGHGAMVRDIDVGQRLVRKLAKLLGITPDAAGFANVDHDAAMEALEKVSKPTAVDLRDPEGFEPVYGISRFIPVYGDDVLPEKPIEALRKGAGKDIDILIGSNAEEMNLYFVPTGVHRKIPGLVAWWLLSRSQPRSRQVLKAYGLGQKGARPGEAMTRAMSDLVFRWPARQFAKAHRGRSWVYEMDWRSTACEGELGACHGIELPFVFKTLESVSGPRGIAGEAPPSELADRIHGLWVDFAREGALPWEPANGDLPVYQLAASKTRIEPRMPAADYLPD</sequence>
<organism evidence="5 6">
    <name type="scientific">Pontixanthobacter luteolus</name>
    <dbReference type="NCBI Taxonomy" id="295089"/>
    <lineage>
        <taxon>Bacteria</taxon>
        <taxon>Pseudomonadati</taxon>
        <taxon>Pseudomonadota</taxon>
        <taxon>Alphaproteobacteria</taxon>
        <taxon>Sphingomonadales</taxon>
        <taxon>Erythrobacteraceae</taxon>
        <taxon>Pontixanthobacter</taxon>
    </lineage>
</organism>
<evidence type="ECO:0000313" key="5">
    <source>
        <dbReference type="EMBL" id="MXP46031.1"/>
    </source>
</evidence>
<keyword evidence="6" id="KW-1185">Reference proteome</keyword>
<dbReference type="InterPro" id="IPR002018">
    <property type="entry name" value="CarbesteraseB"/>
</dbReference>
<accession>A0A6I4UYM4</accession>
<dbReference type="GO" id="GO:0005886">
    <property type="term" value="C:plasma membrane"/>
    <property type="evidence" value="ECO:0007669"/>
    <property type="project" value="TreeGrafter"/>
</dbReference>
<dbReference type="Gene3D" id="3.40.50.1820">
    <property type="entry name" value="alpha/beta hydrolase"/>
    <property type="match status" value="1"/>
</dbReference>
<dbReference type="InterPro" id="IPR019826">
    <property type="entry name" value="Carboxylesterase_B_AS"/>
</dbReference>
<dbReference type="EMBL" id="WTYP01000001">
    <property type="protein sequence ID" value="MXP46031.1"/>
    <property type="molecule type" value="Genomic_DNA"/>
</dbReference>
<dbReference type="PANTHER" id="PTHR43918:SF4">
    <property type="entry name" value="CARBOXYLIC ESTER HYDROLASE"/>
    <property type="match status" value="1"/>
</dbReference>
<evidence type="ECO:0000313" key="6">
    <source>
        <dbReference type="Proteomes" id="UP000471435"/>
    </source>
</evidence>
<evidence type="ECO:0000259" key="4">
    <source>
        <dbReference type="Pfam" id="PF00135"/>
    </source>
</evidence>
<dbReference type="GO" id="GO:0019695">
    <property type="term" value="P:choline metabolic process"/>
    <property type="evidence" value="ECO:0007669"/>
    <property type="project" value="TreeGrafter"/>
</dbReference>
<dbReference type="SUPFAM" id="SSF53474">
    <property type="entry name" value="alpha/beta-Hydrolases"/>
    <property type="match status" value="1"/>
</dbReference>
<name>A0A6I4UYM4_9SPHN</name>